<dbReference type="InterPro" id="IPR039422">
    <property type="entry name" value="MarR/SlyA-like"/>
</dbReference>
<dbReference type="PANTHER" id="PTHR33164:SF43">
    <property type="entry name" value="HTH-TYPE TRANSCRIPTIONAL REPRESSOR YETL"/>
    <property type="match status" value="1"/>
</dbReference>
<dbReference type="InterPro" id="IPR036390">
    <property type="entry name" value="WH_DNA-bd_sf"/>
</dbReference>
<dbReference type="OrthoDB" id="1431064at2"/>
<evidence type="ECO:0000313" key="3">
    <source>
        <dbReference type="Proteomes" id="UP000193083"/>
    </source>
</evidence>
<gene>
    <name evidence="2" type="ORF">SAMN02982922_4630</name>
</gene>
<keyword evidence="3" id="KW-1185">Reference proteome</keyword>
<sequence>MVEDVVRALGYLCLGTRFRRIGERLQADTQKIIDEHDGPVQPALHPLLAALDRLGPLGIGEIAEALGITQPGATRSVSELTKMGLVAADAPPDDQRRRVITLTEAGREAVHQGKTVIWPRIEAAVAELCRDLPGDFLQQLTTIEDRLADMPLARRGGEGGHGASSR</sequence>
<dbReference type="AlphaFoldDB" id="A0A1X7PLC5"/>
<proteinExistence type="predicted"/>
<dbReference type="Gene3D" id="1.10.10.10">
    <property type="entry name" value="Winged helix-like DNA-binding domain superfamily/Winged helix DNA-binding domain"/>
    <property type="match status" value="1"/>
</dbReference>
<dbReference type="RefSeq" id="WP_085466305.1">
    <property type="nucleotide sequence ID" value="NZ_FXBL01000004.1"/>
</dbReference>
<dbReference type="GO" id="GO:0006950">
    <property type="term" value="P:response to stress"/>
    <property type="evidence" value="ECO:0007669"/>
    <property type="project" value="TreeGrafter"/>
</dbReference>
<dbReference type="PANTHER" id="PTHR33164">
    <property type="entry name" value="TRANSCRIPTIONAL REGULATOR, MARR FAMILY"/>
    <property type="match status" value="1"/>
</dbReference>
<feature type="domain" description="HTH marR-type" evidence="1">
    <location>
        <begin position="1"/>
        <end position="149"/>
    </location>
</feature>
<dbReference type="InterPro" id="IPR000835">
    <property type="entry name" value="HTH_MarR-typ"/>
</dbReference>
<evidence type="ECO:0000259" key="1">
    <source>
        <dbReference type="PROSITE" id="PS50995"/>
    </source>
</evidence>
<dbReference type="InterPro" id="IPR036388">
    <property type="entry name" value="WH-like_DNA-bd_sf"/>
</dbReference>
<dbReference type="GO" id="GO:0003677">
    <property type="term" value="F:DNA binding"/>
    <property type="evidence" value="ECO:0007669"/>
    <property type="project" value="UniProtKB-KW"/>
</dbReference>
<dbReference type="PROSITE" id="PS50995">
    <property type="entry name" value="HTH_MARR_2"/>
    <property type="match status" value="1"/>
</dbReference>
<organism evidence="2 3">
    <name type="scientific">Mesorhizobium australicum</name>
    <dbReference type="NCBI Taxonomy" id="536018"/>
    <lineage>
        <taxon>Bacteria</taxon>
        <taxon>Pseudomonadati</taxon>
        <taxon>Pseudomonadota</taxon>
        <taxon>Alphaproteobacteria</taxon>
        <taxon>Hyphomicrobiales</taxon>
        <taxon>Phyllobacteriaceae</taxon>
        <taxon>Mesorhizobium</taxon>
    </lineage>
</organism>
<evidence type="ECO:0000313" key="2">
    <source>
        <dbReference type="EMBL" id="SMH52300.1"/>
    </source>
</evidence>
<dbReference type="Proteomes" id="UP000193083">
    <property type="component" value="Unassembled WGS sequence"/>
</dbReference>
<dbReference type="SMART" id="SM00347">
    <property type="entry name" value="HTH_MARR"/>
    <property type="match status" value="1"/>
</dbReference>
<dbReference type="Pfam" id="PF12802">
    <property type="entry name" value="MarR_2"/>
    <property type="match status" value="1"/>
</dbReference>
<name>A0A1X7PLC5_9HYPH</name>
<accession>A0A1X7PLC5</accession>
<dbReference type="GO" id="GO:0003700">
    <property type="term" value="F:DNA-binding transcription factor activity"/>
    <property type="evidence" value="ECO:0007669"/>
    <property type="project" value="InterPro"/>
</dbReference>
<reference evidence="2 3" key="1">
    <citation type="submission" date="2017-04" db="EMBL/GenBank/DDBJ databases">
        <authorList>
            <person name="Afonso C.L."/>
            <person name="Miller P.J."/>
            <person name="Scott M.A."/>
            <person name="Spackman E."/>
            <person name="Goraichik I."/>
            <person name="Dimitrov K.M."/>
            <person name="Suarez D.L."/>
            <person name="Swayne D.E."/>
        </authorList>
    </citation>
    <scope>NUCLEOTIDE SEQUENCE [LARGE SCALE GENOMIC DNA]</scope>
    <source>
        <strain evidence="2 3">B5P</strain>
    </source>
</reference>
<dbReference type="SUPFAM" id="SSF46785">
    <property type="entry name" value="Winged helix' DNA-binding domain"/>
    <property type="match status" value="1"/>
</dbReference>
<dbReference type="EMBL" id="FXBL01000004">
    <property type="protein sequence ID" value="SMH52300.1"/>
    <property type="molecule type" value="Genomic_DNA"/>
</dbReference>
<protein>
    <submittedName>
        <fullName evidence="2">DNA-binding transcriptional regulator, MarR family</fullName>
    </submittedName>
</protein>
<dbReference type="PRINTS" id="PR00598">
    <property type="entry name" value="HTHMARR"/>
</dbReference>
<keyword evidence="2" id="KW-0238">DNA-binding</keyword>